<evidence type="ECO:0000256" key="7">
    <source>
        <dbReference type="ARBA" id="ARBA00022771"/>
    </source>
</evidence>
<evidence type="ECO:0000256" key="13">
    <source>
        <dbReference type="SAM" id="MobiDB-lite"/>
    </source>
</evidence>
<evidence type="ECO:0000256" key="8">
    <source>
        <dbReference type="ARBA" id="ARBA00022786"/>
    </source>
</evidence>
<evidence type="ECO:0000256" key="12">
    <source>
        <dbReference type="PROSITE-ProRule" id="PRU00175"/>
    </source>
</evidence>
<evidence type="ECO:0000256" key="4">
    <source>
        <dbReference type="ARBA" id="ARBA00022679"/>
    </source>
</evidence>
<evidence type="ECO:0000259" key="15">
    <source>
        <dbReference type="PROSITE" id="PS50089"/>
    </source>
</evidence>
<comment type="catalytic activity">
    <reaction evidence="1">
        <text>S-ubiquitinyl-[E2 ubiquitin-conjugating enzyme]-L-cysteine + [acceptor protein]-L-lysine = [E2 ubiquitin-conjugating enzyme]-L-cysteine + N(6)-ubiquitinyl-[acceptor protein]-L-lysine.</text>
        <dbReference type="EC" id="2.3.2.27"/>
    </reaction>
</comment>
<dbReference type="InterPro" id="IPR001841">
    <property type="entry name" value="Znf_RING"/>
</dbReference>
<feature type="signal peptide" evidence="14">
    <location>
        <begin position="1"/>
        <end position="18"/>
    </location>
</feature>
<evidence type="ECO:0000256" key="9">
    <source>
        <dbReference type="ARBA" id="ARBA00022833"/>
    </source>
</evidence>
<keyword evidence="5" id="KW-0812">Transmembrane</keyword>
<dbReference type="GO" id="GO:0016567">
    <property type="term" value="P:protein ubiquitination"/>
    <property type="evidence" value="ECO:0007669"/>
    <property type="project" value="TreeGrafter"/>
</dbReference>
<sequence>MLFSLMILLICCLKWAWLSIFHSFPSPEDEPSITSDHEHNKQESDAQQQQQQEEEEEEDVCSVCLCEFGEAEEITTLRCNHHFHKVCIDRWFTSGREICPLCRDETSSMSSSSWSDDGSFLILSSDDDDEYINLADLIMVRLPHPSTDHRVREAYQILGYAT</sequence>
<dbReference type="EMBL" id="JAKUCV010002912">
    <property type="protein sequence ID" value="KAJ4840963.1"/>
    <property type="molecule type" value="Genomic_DNA"/>
</dbReference>
<dbReference type="GO" id="GO:0061630">
    <property type="term" value="F:ubiquitin protein ligase activity"/>
    <property type="evidence" value="ECO:0007669"/>
    <property type="project" value="UniProtKB-EC"/>
</dbReference>
<keyword evidence="8" id="KW-0833">Ubl conjugation pathway</keyword>
<dbReference type="PANTHER" id="PTHR45977:SF4">
    <property type="entry name" value="RING-TYPE DOMAIN-CONTAINING PROTEIN"/>
    <property type="match status" value="1"/>
</dbReference>
<reference evidence="16" key="2">
    <citation type="journal article" date="2023" name="Plants (Basel)">
        <title>Annotation of the Turnera subulata (Passifloraceae) Draft Genome Reveals the S-Locus Evolved after the Divergence of Turneroideae from Passifloroideae in a Stepwise Manner.</title>
        <authorList>
            <person name="Henning P.M."/>
            <person name="Roalson E.H."/>
            <person name="Mir W."/>
            <person name="McCubbin A.G."/>
            <person name="Shore J.S."/>
        </authorList>
    </citation>
    <scope>NUCLEOTIDE SEQUENCE</scope>
    <source>
        <strain evidence="16">F60SS</strain>
    </source>
</reference>
<feature type="compositionally biased region" description="Basic and acidic residues" evidence="13">
    <location>
        <begin position="35"/>
        <end position="44"/>
    </location>
</feature>
<evidence type="ECO:0000256" key="2">
    <source>
        <dbReference type="ARBA" id="ARBA00004141"/>
    </source>
</evidence>
<keyword evidence="4" id="KW-0808">Transferase</keyword>
<keyword evidence="11" id="KW-0472">Membrane</keyword>
<keyword evidence="10" id="KW-1133">Transmembrane helix</keyword>
<reference evidence="16" key="1">
    <citation type="submission" date="2022-02" db="EMBL/GenBank/DDBJ databases">
        <authorList>
            <person name="Henning P.M."/>
            <person name="McCubbin A.G."/>
            <person name="Shore J.S."/>
        </authorList>
    </citation>
    <scope>NUCLEOTIDE SEQUENCE</scope>
    <source>
        <strain evidence="16">F60SS</strain>
        <tissue evidence="16">Leaves</tissue>
    </source>
</reference>
<evidence type="ECO:0000256" key="6">
    <source>
        <dbReference type="ARBA" id="ARBA00022723"/>
    </source>
</evidence>
<keyword evidence="17" id="KW-1185">Reference proteome</keyword>
<organism evidence="16 17">
    <name type="scientific">Turnera subulata</name>
    <dbReference type="NCBI Taxonomy" id="218843"/>
    <lineage>
        <taxon>Eukaryota</taxon>
        <taxon>Viridiplantae</taxon>
        <taxon>Streptophyta</taxon>
        <taxon>Embryophyta</taxon>
        <taxon>Tracheophyta</taxon>
        <taxon>Spermatophyta</taxon>
        <taxon>Magnoliopsida</taxon>
        <taxon>eudicotyledons</taxon>
        <taxon>Gunneridae</taxon>
        <taxon>Pentapetalae</taxon>
        <taxon>rosids</taxon>
        <taxon>fabids</taxon>
        <taxon>Malpighiales</taxon>
        <taxon>Passifloraceae</taxon>
        <taxon>Turnera</taxon>
    </lineage>
</organism>
<feature type="chain" id="PRO_5040156184" description="RING-type E3 ubiquitin transferase" evidence="14">
    <location>
        <begin position="19"/>
        <end position="162"/>
    </location>
</feature>
<dbReference type="GO" id="GO:0016020">
    <property type="term" value="C:membrane"/>
    <property type="evidence" value="ECO:0007669"/>
    <property type="project" value="UniProtKB-SubCell"/>
</dbReference>
<gene>
    <name evidence="16" type="ORF">Tsubulata_018157</name>
</gene>
<keyword evidence="14" id="KW-0732">Signal</keyword>
<dbReference type="EC" id="2.3.2.27" evidence="3"/>
<dbReference type="Pfam" id="PF13639">
    <property type="entry name" value="zf-RING_2"/>
    <property type="match status" value="1"/>
</dbReference>
<dbReference type="AlphaFoldDB" id="A0A9Q0FZT9"/>
<evidence type="ECO:0000313" key="17">
    <source>
        <dbReference type="Proteomes" id="UP001141552"/>
    </source>
</evidence>
<keyword evidence="9" id="KW-0862">Zinc</keyword>
<proteinExistence type="predicted"/>
<dbReference type="SMART" id="SM00184">
    <property type="entry name" value="RING"/>
    <property type="match status" value="1"/>
</dbReference>
<comment type="subcellular location">
    <subcellularLocation>
        <location evidence="2">Membrane</location>
        <topology evidence="2">Multi-pass membrane protein</topology>
    </subcellularLocation>
</comment>
<dbReference type="GO" id="GO:0008270">
    <property type="term" value="F:zinc ion binding"/>
    <property type="evidence" value="ECO:0007669"/>
    <property type="project" value="UniProtKB-KW"/>
</dbReference>
<keyword evidence="6" id="KW-0479">Metal-binding</keyword>
<dbReference type="Gene3D" id="3.30.40.10">
    <property type="entry name" value="Zinc/RING finger domain, C3HC4 (zinc finger)"/>
    <property type="match status" value="1"/>
</dbReference>
<accession>A0A9Q0FZT9</accession>
<evidence type="ECO:0000256" key="3">
    <source>
        <dbReference type="ARBA" id="ARBA00012483"/>
    </source>
</evidence>
<feature type="region of interest" description="Disordered" evidence="13">
    <location>
        <begin position="29"/>
        <end position="53"/>
    </location>
</feature>
<evidence type="ECO:0000256" key="5">
    <source>
        <dbReference type="ARBA" id="ARBA00022692"/>
    </source>
</evidence>
<dbReference type="GO" id="GO:0006511">
    <property type="term" value="P:ubiquitin-dependent protein catabolic process"/>
    <property type="evidence" value="ECO:0007669"/>
    <property type="project" value="TreeGrafter"/>
</dbReference>
<name>A0A9Q0FZT9_9ROSI</name>
<dbReference type="OrthoDB" id="9984778at2759"/>
<comment type="caution">
    <text evidence="16">The sequence shown here is derived from an EMBL/GenBank/DDBJ whole genome shotgun (WGS) entry which is preliminary data.</text>
</comment>
<feature type="domain" description="RING-type" evidence="15">
    <location>
        <begin position="61"/>
        <end position="103"/>
    </location>
</feature>
<evidence type="ECO:0000256" key="11">
    <source>
        <dbReference type="ARBA" id="ARBA00023136"/>
    </source>
</evidence>
<dbReference type="PROSITE" id="PS50089">
    <property type="entry name" value="ZF_RING_2"/>
    <property type="match status" value="1"/>
</dbReference>
<keyword evidence="7 12" id="KW-0863">Zinc-finger</keyword>
<protein>
    <recommendedName>
        <fullName evidence="3">RING-type E3 ubiquitin transferase</fullName>
        <ecNumber evidence="3">2.3.2.27</ecNumber>
    </recommendedName>
</protein>
<evidence type="ECO:0000313" key="16">
    <source>
        <dbReference type="EMBL" id="KAJ4840963.1"/>
    </source>
</evidence>
<evidence type="ECO:0000256" key="10">
    <source>
        <dbReference type="ARBA" id="ARBA00022989"/>
    </source>
</evidence>
<dbReference type="PANTHER" id="PTHR45977">
    <property type="entry name" value="TARGET OF ERK KINASE MPK-1"/>
    <property type="match status" value="1"/>
</dbReference>
<evidence type="ECO:0000256" key="14">
    <source>
        <dbReference type="SAM" id="SignalP"/>
    </source>
</evidence>
<dbReference type="InterPro" id="IPR013083">
    <property type="entry name" value="Znf_RING/FYVE/PHD"/>
</dbReference>
<dbReference type="Proteomes" id="UP001141552">
    <property type="component" value="Unassembled WGS sequence"/>
</dbReference>
<dbReference type="SUPFAM" id="SSF57850">
    <property type="entry name" value="RING/U-box"/>
    <property type="match status" value="1"/>
</dbReference>
<evidence type="ECO:0000256" key="1">
    <source>
        <dbReference type="ARBA" id="ARBA00000900"/>
    </source>
</evidence>